<dbReference type="RefSeq" id="XP_004184027.1">
    <property type="nucleotide sequence ID" value="XM_004183979.1"/>
</dbReference>
<reference evidence="7 8" key="1">
    <citation type="submission" date="2012-10" db="EMBL/GenBank/DDBJ databases">
        <authorList>
            <person name="Zafar N."/>
            <person name="Inman J."/>
            <person name="Hall N."/>
            <person name="Lorenzi H."/>
            <person name="Caler E."/>
        </authorList>
    </citation>
    <scope>NUCLEOTIDE SEQUENCE [LARGE SCALE GENOMIC DNA]</scope>
    <source>
        <strain evidence="7 8">IP1</strain>
    </source>
</reference>
<dbReference type="InterPro" id="IPR036769">
    <property type="entry name" value="Ribosomal_uL11_C_sf"/>
</dbReference>
<dbReference type="Proteomes" id="UP000014680">
    <property type="component" value="Unassembled WGS sequence"/>
</dbReference>
<evidence type="ECO:0000256" key="4">
    <source>
        <dbReference type="RuleBase" id="RU003978"/>
    </source>
</evidence>
<dbReference type="Pfam" id="PF00298">
    <property type="entry name" value="Ribosomal_L11"/>
    <property type="match status" value="1"/>
</dbReference>
<evidence type="ECO:0000256" key="1">
    <source>
        <dbReference type="ARBA" id="ARBA00010537"/>
    </source>
</evidence>
<dbReference type="VEuPathDB" id="AmoebaDB:EIN_173560"/>
<organism evidence="7 8">
    <name type="scientific">Entamoeba invadens IP1</name>
    <dbReference type="NCBI Taxonomy" id="370355"/>
    <lineage>
        <taxon>Eukaryota</taxon>
        <taxon>Amoebozoa</taxon>
        <taxon>Evosea</taxon>
        <taxon>Archamoebae</taxon>
        <taxon>Mastigamoebida</taxon>
        <taxon>Entamoebidae</taxon>
        <taxon>Entamoeba</taxon>
    </lineage>
</organism>
<dbReference type="OrthoDB" id="1478556at2759"/>
<evidence type="ECO:0000259" key="6">
    <source>
        <dbReference type="Pfam" id="PF03946"/>
    </source>
</evidence>
<dbReference type="PANTHER" id="PTHR11661:SF2">
    <property type="entry name" value="LARGE RIBOSOMAL SUBUNIT PROTEIN UL11"/>
    <property type="match status" value="1"/>
</dbReference>
<dbReference type="HAMAP" id="MF_00736">
    <property type="entry name" value="Ribosomal_uL11"/>
    <property type="match status" value="1"/>
</dbReference>
<proteinExistence type="inferred from homology"/>
<name>A0A0A1TW32_ENTIV</name>
<dbReference type="GO" id="GO:0006412">
    <property type="term" value="P:translation"/>
    <property type="evidence" value="ECO:0007669"/>
    <property type="project" value="InterPro"/>
</dbReference>
<dbReference type="AlphaFoldDB" id="A0A0A1TW32"/>
<dbReference type="GO" id="GO:0022625">
    <property type="term" value="C:cytosolic large ribosomal subunit"/>
    <property type="evidence" value="ECO:0007669"/>
    <property type="project" value="TreeGrafter"/>
</dbReference>
<dbReference type="Gene3D" id="3.30.1550.10">
    <property type="entry name" value="Ribosomal protein L11/L12, N-terminal domain"/>
    <property type="match status" value="1"/>
</dbReference>
<protein>
    <submittedName>
        <fullName evidence="7">60S ribosomal protein L12, putative</fullName>
    </submittedName>
</protein>
<feature type="domain" description="Large ribosomal subunit protein uL11 N-terminal" evidence="6">
    <location>
        <begin position="15"/>
        <end position="67"/>
    </location>
</feature>
<keyword evidence="8" id="KW-1185">Reference proteome</keyword>
<evidence type="ECO:0000256" key="2">
    <source>
        <dbReference type="ARBA" id="ARBA00022980"/>
    </source>
</evidence>
<dbReference type="PANTHER" id="PTHR11661">
    <property type="entry name" value="60S RIBOSOMAL PROTEIN L12"/>
    <property type="match status" value="1"/>
</dbReference>
<gene>
    <name evidence="7" type="ORF">EIN_173560</name>
</gene>
<dbReference type="Pfam" id="PF03946">
    <property type="entry name" value="Ribosomal_L11_N"/>
    <property type="match status" value="1"/>
</dbReference>
<evidence type="ECO:0000313" key="8">
    <source>
        <dbReference type="Proteomes" id="UP000014680"/>
    </source>
</evidence>
<keyword evidence="3 4" id="KW-0687">Ribonucleoprotein</keyword>
<dbReference type="InterPro" id="IPR020783">
    <property type="entry name" value="Ribosomal_uL11_C"/>
</dbReference>
<evidence type="ECO:0000259" key="5">
    <source>
        <dbReference type="Pfam" id="PF00298"/>
    </source>
</evidence>
<evidence type="ECO:0000256" key="3">
    <source>
        <dbReference type="ARBA" id="ARBA00023274"/>
    </source>
</evidence>
<evidence type="ECO:0000313" key="7">
    <source>
        <dbReference type="EMBL" id="ELP84681.1"/>
    </source>
</evidence>
<dbReference type="SMART" id="SM00649">
    <property type="entry name" value="RL11"/>
    <property type="match status" value="1"/>
</dbReference>
<accession>A0A0A1TW32</accession>
<dbReference type="EMBL" id="KB207112">
    <property type="protein sequence ID" value="ELP84681.1"/>
    <property type="molecule type" value="Genomic_DNA"/>
</dbReference>
<dbReference type="InterPro" id="IPR000911">
    <property type="entry name" value="Ribosomal_uL11"/>
</dbReference>
<dbReference type="GeneID" id="14883438"/>
<dbReference type="SUPFAM" id="SSF54747">
    <property type="entry name" value="Ribosomal L11/L12e N-terminal domain"/>
    <property type="match status" value="1"/>
</dbReference>
<dbReference type="FunFam" id="3.30.1550.10:FF:000002">
    <property type="entry name" value="60S ribosomal protein L12"/>
    <property type="match status" value="1"/>
</dbReference>
<dbReference type="OMA" id="QPPHDVI"/>
<dbReference type="CDD" id="cd00349">
    <property type="entry name" value="Ribosomal_L11"/>
    <property type="match status" value="1"/>
</dbReference>
<dbReference type="KEGG" id="eiv:EIN_173560"/>
<dbReference type="InterPro" id="IPR020784">
    <property type="entry name" value="Ribosomal_uL11_N"/>
</dbReference>
<comment type="similarity">
    <text evidence="1 4">Belongs to the universal ribosomal protein uL11 family.</text>
</comment>
<dbReference type="SUPFAM" id="SSF46906">
    <property type="entry name" value="Ribosomal protein L11, C-terminal domain"/>
    <property type="match status" value="1"/>
</dbReference>
<dbReference type="Gene3D" id="1.10.10.250">
    <property type="entry name" value="Ribosomal protein L11, C-terminal domain"/>
    <property type="match status" value="1"/>
</dbReference>
<keyword evidence="2 4" id="KW-0689">Ribosomal protein</keyword>
<dbReference type="GO" id="GO:0003735">
    <property type="term" value="F:structural constituent of ribosome"/>
    <property type="evidence" value="ECO:0007669"/>
    <property type="project" value="InterPro"/>
</dbReference>
<sequence>MPPKADPNQKKELVVKVLAGDAAAGASLGPKVGPLGLNPKKTADDLAKSTLAWKGLRVTVRITVINRVATYEVIPSASALILKALKEPPKDRKKNKGVPTVHSGSISMDDVYEIARTMRPRSLAKNFSGTVCEILGTAVSCGCQVDSRSPREVIADIKAGKIEVPEN</sequence>
<feature type="domain" description="Large ribosomal subunit protein uL11 C-terminal" evidence="5">
    <location>
        <begin position="74"/>
        <end position="145"/>
    </location>
</feature>
<dbReference type="InterPro" id="IPR036796">
    <property type="entry name" value="Ribosomal_uL11_N_sf"/>
</dbReference>
<dbReference type="GO" id="GO:0070180">
    <property type="term" value="F:large ribosomal subunit rRNA binding"/>
    <property type="evidence" value="ECO:0007669"/>
    <property type="project" value="TreeGrafter"/>
</dbReference>